<protein>
    <submittedName>
        <fullName evidence="1">Uncharacterized protein</fullName>
    </submittedName>
</protein>
<dbReference type="EMBL" id="JANRMS010001166">
    <property type="protein sequence ID" value="KAJ3530479.1"/>
    <property type="molecule type" value="Genomic_DNA"/>
</dbReference>
<dbReference type="Proteomes" id="UP001148629">
    <property type="component" value="Unassembled WGS sequence"/>
</dbReference>
<reference evidence="1" key="1">
    <citation type="submission" date="2022-08" db="EMBL/GenBank/DDBJ databases">
        <title>Genome Sequence of Fusarium decemcellulare.</title>
        <authorList>
            <person name="Buettner E."/>
        </authorList>
    </citation>
    <scope>NUCLEOTIDE SEQUENCE</scope>
    <source>
        <strain evidence="1">Babe19</strain>
    </source>
</reference>
<evidence type="ECO:0000313" key="1">
    <source>
        <dbReference type="EMBL" id="KAJ3530479.1"/>
    </source>
</evidence>
<organism evidence="1 2">
    <name type="scientific">Fusarium decemcellulare</name>
    <dbReference type="NCBI Taxonomy" id="57161"/>
    <lineage>
        <taxon>Eukaryota</taxon>
        <taxon>Fungi</taxon>
        <taxon>Dikarya</taxon>
        <taxon>Ascomycota</taxon>
        <taxon>Pezizomycotina</taxon>
        <taxon>Sordariomycetes</taxon>
        <taxon>Hypocreomycetidae</taxon>
        <taxon>Hypocreales</taxon>
        <taxon>Nectriaceae</taxon>
        <taxon>Fusarium</taxon>
        <taxon>Fusarium decemcellulare species complex</taxon>
    </lineage>
</organism>
<keyword evidence="2" id="KW-1185">Reference proteome</keyword>
<accession>A0ACC1S218</accession>
<proteinExistence type="predicted"/>
<name>A0ACC1S218_9HYPO</name>
<evidence type="ECO:0000313" key="2">
    <source>
        <dbReference type="Proteomes" id="UP001148629"/>
    </source>
</evidence>
<sequence>MPQTEPLITEKLGIRLDCDGRREYAPGDTITGQVFRQSPTVSPDSWVRISIYGRSKSKITKRRRVPNENRTIVEGPYRGRFDLVYSPDTAQKIFEGPLHIEEGDDEHAWSFALTLPLYSDSRCVADHNDRESYLTLYGTQYPLPPTMETSADGYWAEMEGFVEYWLEAELNMTKHGKIKQIEARLPFKLTTPSQRSLIQNFEPKASTNNREIASFHLAPGMEHAKLSFKQKMKQTFSSFSSTVPKLDFEVEVTAPTIIQLDNPSLVPFQIRVLPNWESTSEILRDVPLKIKLKTVDLNISSVTRVTAGWTGEVRAAKTTYLYVSNAIEKLGDDIYLGFGEGLEPLDLGKLINLRIGREGRIGSDEGHHGSSLVPDFSTYNIGHLHELKWSLEIEIAGESIYVENEQEVAILAAVSRQE</sequence>
<comment type="caution">
    <text evidence="1">The sequence shown here is derived from an EMBL/GenBank/DDBJ whole genome shotgun (WGS) entry which is preliminary data.</text>
</comment>
<gene>
    <name evidence="1" type="ORF">NM208_g9309</name>
</gene>